<accession>A0A1J1HDE0</accession>
<dbReference type="RefSeq" id="XP_028536007.1">
    <property type="nucleotide sequence ID" value="XM_028678908.1"/>
</dbReference>
<gene>
    <name evidence="1" type="ORF">PRELSG_1337500</name>
</gene>
<dbReference type="OMA" id="ACRININ"/>
<keyword evidence="2" id="KW-1185">Reference proteome</keyword>
<dbReference type="VEuPathDB" id="PlasmoDB:PRELSG_1337500"/>
<evidence type="ECO:0000313" key="1">
    <source>
        <dbReference type="EMBL" id="CRH04001.1"/>
    </source>
</evidence>
<proteinExistence type="predicted"/>
<dbReference type="OrthoDB" id="386907at2759"/>
<evidence type="ECO:0000313" key="2">
    <source>
        <dbReference type="Proteomes" id="UP000220158"/>
    </source>
</evidence>
<sequence>MNIKKKKPSGKEPKLYKCKKKLPTFQNEKDNISDYTMHINPKYIVENQELNENKKEKNNNNKLNSIDYIKILNINSEKQFNNGFFNNKKNNDYINSFIYMQQDNDVLDSNLSIGKNIYIPKYLINKGKNKSNNENLMGYNSKKKDTYFKHISKNRDTNIISTFKDFIFNEDKNNVISGEVNILKKKKKKINKDNNNKNDRIEDKIMYEYKNFKADMSSNFSYNNQHNAQIRNSSDENKLRRKKNIFNANLRDTQIFDEKKKLKNKKYSFNVKTSGKKKNHENIKNNYETETKDQKKFQNTLKNFSEEVRKENMTSSDENESIREMKINKKESCGKNKSLKMENNDNLREKIRCKFKLKKLNKSIRSQTNSSNNLSKKSLDNLNEVLSYNSNKKPLDTLNKNSQDNLYVDLRQKKITNKELDNLIENEKEKKNKEYFLNKKVKEKYLRKKENNNNNDGNIICTNKFFNNKGNYYNKNININKKIEIKNIDNSKDLSNKKDKKNNYYHDEYSKLEMKEINNIAYKFMNKKNHIYPKKYTMELIKNSKYLDQRMKNYINEQIKYYGEDLRKDNIENIYLYITKNFEKKNLGQVTKRNDNTILTNSVKKKYNKKLDENSDNINYDMSSNIELLPLIDKEIYSKISASSFKEVKKYINAIDVLKKTYNDYHDNKIKNDSVCDSNSTEKNEVYKKKKKEKNCNLTKKNNSKESKKFKLDKKKFISFSEMYSYLKNEKNILEKMFNEEEKKNLRCHLEELNEIEKKMIKFIENFEQIITRKEDKKHIFSDNTYKRGTTFQINALLKILDEIIQIVNDQFNSTKKIPYYKFLESFKKNKTSSFYL</sequence>
<reference evidence="1 2" key="1">
    <citation type="submission" date="2015-04" db="EMBL/GenBank/DDBJ databases">
        <authorList>
            <consortium name="Pathogen Informatics"/>
        </authorList>
    </citation>
    <scope>NUCLEOTIDE SEQUENCE [LARGE SCALE GENOMIC DNA]</scope>
    <source>
        <strain evidence="1 2">SGS1</strain>
    </source>
</reference>
<name>A0A1J1HDE0_PLARL</name>
<organism evidence="1 2">
    <name type="scientific">Plasmodium relictum</name>
    <dbReference type="NCBI Taxonomy" id="85471"/>
    <lineage>
        <taxon>Eukaryota</taxon>
        <taxon>Sar</taxon>
        <taxon>Alveolata</taxon>
        <taxon>Apicomplexa</taxon>
        <taxon>Aconoidasida</taxon>
        <taxon>Haemosporida</taxon>
        <taxon>Plasmodiidae</taxon>
        <taxon>Plasmodium</taxon>
        <taxon>Plasmodium (Haemamoeba)</taxon>
    </lineage>
</organism>
<dbReference type="KEGG" id="prel:PRELSG_1337500"/>
<dbReference type="EMBL" id="LN835308">
    <property type="protein sequence ID" value="CRH04001.1"/>
    <property type="molecule type" value="Genomic_DNA"/>
</dbReference>
<dbReference type="Proteomes" id="UP000220158">
    <property type="component" value="Chromosome 13"/>
</dbReference>
<dbReference type="GeneID" id="39738308"/>
<protein>
    <submittedName>
        <fullName evidence="1">Uncharacterized protein</fullName>
    </submittedName>
</protein>
<dbReference type="AlphaFoldDB" id="A0A1J1HDE0"/>